<dbReference type="Gene3D" id="3.40.50.620">
    <property type="entry name" value="HUPs"/>
    <property type="match status" value="1"/>
</dbReference>
<keyword evidence="3" id="KW-1185">Reference proteome</keyword>
<dbReference type="SUPFAM" id="SSF52402">
    <property type="entry name" value="Adenine nucleotide alpha hydrolases-like"/>
    <property type="match status" value="1"/>
</dbReference>
<sequence length="146" mass="16673">MTQYLLTVDGSENSKRALLFYVAHLMKDNDKLTMLHIEHHVKTSILDPLGDNLDKITNIQEKEESNQLKNYFTKECEKLIKKNIVWEFKIVRGDDTGKTILNFIEIVPIDCIIAGSRGLNKLQRLVLGSVSNFLLHNSNKPVIVVP</sequence>
<evidence type="ECO:0000313" key="3">
    <source>
        <dbReference type="Proteomes" id="UP000076078"/>
    </source>
</evidence>
<dbReference type="InterPro" id="IPR014729">
    <property type="entry name" value="Rossmann-like_a/b/a_fold"/>
</dbReference>
<dbReference type="STRING" id="361077.A0A151ZBY0"/>
<evidence type="ECO:0000313" key="2">
    <source>
        <dbReference type="EMBL" id="KYQ91425.1"/>
    </source>
</evidence>
<dbReference type="InterPro" id="IPR006015">
    <property type="entry name" value="Universal_stress_UspA"/>
</dbReference>
<dbReference type="InterPro" id="IPR006016">
    <property type="entry name" value="UspA"/>
</dbReference>
<dbReference type="Proteomes" id="UP000076078">
    <property type="component" value="Unassembled WGS sequence"/>
</dbReference>
<gene>
    <name evidence="2" type="ORF">DLAC_11717</name>
</gene>
<organism evidence="2 3">
    <name type="scientific">Tieghemostelium lacteum</name>
    <name type="common">Slime mold</name>
    <name type="synonym">Dictyostelium lacteum</name>
    <dbReference type="NCBI Taxonomy" id="361077"/>
    <lineage>
        <taxon>Eukaryota</taxon>
        <taxon>Amoebozoa</taxon>
        <taxon>Evosea</taxon>
        <taxon>Eumycetozoa</taxon>
        <taxon>Dictyostelia</taxon>
        <taxon>Dictyosteliales</taxon>
        <taxon>Raperosteliaceae</taxon>
        <taxon>Tieghemostelium</taxon>
    </lineage>
</organism>
<dbReference type="OrthoDB" id="16863at2759"/>
<name>A0A151ZBY0_TIELA</name>
<feature type="domain" description="UspA" evidence="1">
    <location>
        <begin position="5"/>
        <end position="146"/>
    </location>
</feature>
<dbReference type="AlphaFoldDB" id="A0A151ZBY0"/>
<dbReference type="EMBL" id="LODT01000035">
    <property type="protein sequence ID" value="KYQ91425.1"/>
    <property type="molecule type" value="Genomic_DNA"/>
</dbReference>
<dbReference type="CDD" id="cd23659">
    <property type="entry name" value="USP_At3g01520-like"/>
    <property type="match status" value="1"/>
</dbReference>
<dbReference type="PRINTS" id="PR01438">
    <property type="entry name" value="UNVRSLSTRESS"/>
</dbReference>
<reference evidence="2 3" key="1">
    <citation type="submission" date="2015-12" db="EMBL/GenBank/DDBJ databases">
        <title>Dictyostelia acquired genes for synthesis and detection of signals that induce cell-type specialization by lateral gene transfer from prokaryotes.</title>
        <authorList>
            <person name="Gloeckner G."/>
            <person name="Schaap P."/>
        </authorList>
    </citation>
    <scope>NUCLEOTIDE SEQUENCE [LARGE SCALE GENOMIC DNA]</scope>
    <source>
        <strain evidence="2 3">TK</strain>
    </source>
</reference>
<dbReference type="OMA" id="HRIENSW"/>
<accession>A0A151ZBY0</accession>
<protein>
    <recommendedName>
        <fullName evidence="1">UspA domain-containing protein</fullName>
    </recommendedName>
</protein>
<dbReference type="PANTHER" id="PTHR46100">
    <property type="entry name" value="IMP2'P"/>
    <property type="match status" value="1"/>
</dbReference>
<dbReference type="Pfam" id="PF00582">
    <property type="entry name" value="Usp"/>
    <property type="match status" value="1"/>
</dbReference>
<comment type="caution">
    <text evidence="2">The sequence shown here is derived from an EMBL/GenBank/DDBJ whole genome shotgun (WGS) entry which is preliminary data.</text>
</comment>
<dbReference type="InParanoid" id="A0A151ZBY0"/>
<evidence type="ECO:0000259" key="1">
    <source>
        <dbReference type="Pfam" id="PF00582"/>
    </source>
</evidence>
<proteinExistence type="predicted"/>
<dbReference type="PANTHER" id="PTHR46100:SF4">
    <property type="entry name" value="USPA DOMAIN-CONTAINING PROTEIN"/>
    <property type="match status" value="1"/>
</dbReference>